<dbReference type="GO" id="GO:0006171">
    <property type="term" value="P:cAMP biosynthetic process"/>
    <property type="evidence" value="ECO:0007669"/>
    <property type="project" value="InterPro"/>
</dbReference>
<dbReference type="Gene3D" id="3.40.1700.10">
    <property type="entry name" value="DNA integrity scanning protein, DisA, N-terminal domain"/>
    <property type="match status" value="1"/>
</dbReference>
<dbReference type="AlphaFoldDB" id="A0A133S6D5"/>
<comment type="caution">
    <text evidence="12">The sequence shown here is derived from an EMBL/GenBank/DDBJ whole genome shotgun (WGS) entry which is preliminary data.</text>
</comment>
<accession>A0A133S6D5</accession>
<evidence type="ECO:0000256" key="8">
    <source>
        <dbReference type="ARBA" id="ARBA00022989"/>
    </source>
</evidence>
<reference evidence="12 15" key="1">
    <citation type="submission" date="2016-01" db="EMBL/GenBank/DDBJ databases">
        <authorList>
            <person name="Oliw E.H."/>
        </authorList>
    </citation>
    <scope>NUCLEOTIDE SEQUENCE [LARGE SCALE GENOMIC DNA]</scope>
    <source>
        <strain evidence="12 15">CMW7756B</strain>
    </source>
</reference>
<dbReference type="EMBL" id="JASORJ010000007">
    <property type="protein sequence ID" value="MDK7357077.1"/>
    <property type="molecule type" value="Genomic_DNA"/>
</dbReference>
<dbReference type="InterPro" id="IPR036888">
    <property type="entry name" value="DNA_integrity_DisA_N_sf"/>
</dbReference>
<evidence type="ECO:0000313" key="15">
    <source>
        <dbReference type="Proteomes" id="UP000070226"/>
    </source>
</evidence>
<dbReference type="Pfam" id="PF02457">
    <property type="entry name" value="DAC"/>
    <property type="match status" value="1"/>
</dbReference>
<evidence type="ECO:0000256" key="6">
    <source>
        <dbReference type="ARBA" id="ARBA00022741"/>
    </source>
</evidence>
<sequence length="270" mass="30514">MHFEALIHTFRILDLIDILTVAIGIYYMYKLLKDTRAVALLKGLLFLAILNVLSHVMNLYVINWILQQGMTVILFALPVVFQPELRRALEQLGRGRIFSKAQNVNEEEMDMAINEVMAAARVMSREHTGALIVFEREVGLNDFIDTGIIVDAVLSRELIKNIFVPSTPLHDGAMIIRNGRIQAAGCLLPLTEDRTLSTELGTRHRAAIGLSEQTDAVVVVVSEETGVISYTYGGHIYRHLPEDQIKEALRTFMERPRQNITSMWKWGGKK</sequence>
<dbReference type="InterPro" id="IPR045585">
    <property type="entry name" value="CdaA_N"/>
</dbReference>
<dbReference type="Pfam" id="PF19293">
    <property type="entry name" value="CdaA_N"/>
    <property type="match status" value="1"/>
</dbReference>
<dbReference type="EMBL" id="LRQT01000007">
    <property type="protein sequence ID" value="KXA65260.1"/>
    <property type="molecule type" value="Genomic_DNA"/>
</dbReference>
<dbReference type="InterPro" id="IPR014046">
    <property type="entry name" value="C-di-AMP_synthase"/>
</dbReference>
<keyword evidence="7 10" id="KW-0067">ATP-binding</keyword>
<keyword evidence="3 10" id="KW-0808">Transferase</keyword>
<dbReference type="NCBIfam" id="TIGR00159">
    <property type="entry name" value="diadenylate cyclase CdaA"/>
    <property type="match status" value="1"/>
</dbReference>
<comment type="subcellular location">
    <subcellularLocation>
        <location evidence="10">Cell membrane</location>
        <topology evidence="10">Single-pass membrane protein</topology>
    </subcellularLocation>
</comment>
<proteinExistence type="inferred from homology"/>
<dbReference type="InterPro" id="IPR050338">
    <property type="entry name" value="DisA"/>
</dbReference>
<feature type="transmembrane region" description="Helical" evidence="10">
    <location>
        <begin position="12"/>
        <end position="29"/>
    </location>
</feature>
<dbReference type="GO" id="GO:0106408">
    <property type="term" value="F:diadenylate cyclase activity"/>
    <property type="evidence" value="ECO:0007669"/>
    <property type="project" value="UniProtKB-EC"/>
</dbReference>
<comment type="similarity">
    <text evidence="10">Belongs to the adenylate cyclase family. DacA/CdaA subfamily.</text>
</comment>
<evidence type="ECO:0000259" key="11">
    <source>
        <dbReference type="PROSITE" id="PS51794"/>
    </source>
</evidence>
<dbReference type="GO" id="GO:0005886">
    <property type="term" value="C:plasma membrane"/>
    <property type="evidence" value="ECO:0007669"/>
    <property type="project" value="UniProtKB-SubCell"/>
</dbReference>
<evidence type="ECO:0000313" key="14">
    <source>
        <dbReference type="EMBL" id="RJY49585.1"/>
    </source>
</evidence>
<reference evidence="14 16" key="2">
    <citation type="submission" date="2018-09" db="EMBL/GenBank/DDBJ databases">
        <title>Genome sequence of Veillonella atypica isolated from periodontal Korean patients.</title>
        <authorList>
            <person name="Lee J.-H."/>
            <person name="Moon J.-H."/>
            <person name="Shin S.-Y."/>
        </authorList>
    </citation>
    <scope>NUCLEOTIDE SEQUENCE [LARGE SCALE GENOMIC DNA]</scope>
    <source>
        <strain evidence="14 16">KHUD_V1</strain>
    </source>
</reference>
<dbReference type="STRING" id="39777.B7L28_01625"/>
<dbReference type="SUPFAM" id="SSF143597">
    <property type="entry name" value="YojJ-like"/>
    <property type="match status" value="1"/>
</dbReference>
<dbReference type="EMBL" id="QXZZ01000052">
    <property type="protein sequence ID" value="RJY49585.1"/>
    <property type="molecule type" value="Genomic_DNA"/>
</dbReference>
<keyword evidence="5 10" id="KW-0548">Nucleotidyltransferase</keyword>
<dbReference type="GeneID" id="57774288"/>
<dbReference type="Proteomes" id="UP001236274">
    <property type="component" value="Unassembled WGS sequence"/>
</dbReference>
<dbReference type="InterPro" id="IPR034701">
    <property type="entry name" value="CdaA"/>
</dbReference>
<evidence type="ECO:0000256" key="9">
    <source>
        <dbReference type="ARBA" id="ARBA00023136"/>
    </source>
</evidence>
<evidence type="ECO:0000256" key="10">
    <source>
        <dbReference type="HAMAP-Rule" id="MF_01499"/>
    </source>
</evidence>
<keyword evidence="9 10" id="KW-0472">Membrane</keyword>
<dbReference type="FunFam" id="3.40.1700.10:FF:000002">
    <property type="entry name" value="Diadenylate cyclase"/>
    <property type="match status" value="1"/>
</dbReference>
<comment type="catalytic activity">
    <reaction evidence="1 10">
        <text>2 ATP = 3',3'-c-di-AMP + 2 diphosphate</text>
        <dbReference type="Rhea" id="RHEA:35655"/>
        <dbReference type="ChEBI" id="CHEBI:30616"/>
        <dbReference type="ChEBI" id="CHEBI:33019"/>
        <dbReference type="ChEBI" id="CHEBI:71500"/>
        <dbReference type="EC" id="2.7.7.85"/>
    </reaction>
</comment>
<comment type="subunit">
    <text evidence="10">Probably a homodimer.</text>
</comment>
<evidence type="ECO:0000313" key="12">
    <source>
        <dbReference type="EMBL" id="KXA65260.1"/>
    </source>
</evidence>
<keyword evidence="2 10" id="KW-1003">Cell membrane</keyword>
<dbReference type="InterPro" id="IPR003390">
    <property type="entry name" value="DNA_integrity_scan_DisA_N"/>
</dbReference>
<feature type="domain" description="DAC" evidence="11">
    <location>
        <begin position="82"/>
        <end position="242"/>
    </location>
</feature>
<evidence type="ECO:0000256" key="7">
    <source>
        <dbReference type="ARBA" id="ARBA00022840"/>
    </source>
</evidence>
<gene>
    <name evidence="13" type="primary">cdaA</name>
    <name evidence="10" type="synonym">dacA</name>
    <name evidence="14" type="ORF">D2965_10075</name>
    <name evidence="12" type="ORF">HMPREF3233_00406</name>
    <name evidence="13" type="ORF">QP520_05515</name>
</gene>
<dbReference type="RefSeq" id="WP_005375475.1">
    <property type="nucleotide sequence ID" value="NZ_CABFMO010000008.1"/>
</dbReference>
<evidence type="ECO:0000313" key="16">
    <source>
        <dbReference type="Proteomes" id="UP000277803"/>
    </source>
</evidence>
<dbReference type="KEGG" id="vat:B7L28_01625"/>
<evidence type="ECO:0000256" key="4">
    <source>
        <dbReference type="ARBA" id="ARBA00022692"/>
    </source>
</evidence>
<dbReference type="GO" id="GO:0004016">
    <property type="term" value="F:adenylate cyclase activity"/>
    <property type="evidence" value="ECO:0007669"/>
    <property type="project" value="UniProtKB-UniRule"/>
</dbReference>
<dbReference type="HAMAP" id="MF_01499">
    <property type="entry name" value="DacA"/>
    <property type="match status" value="1"/>
</dbReference>
<dbReference type="Proteomes" id="UP000277803">
    <property type="component" value="Unassembled WGS sequence"/>
</dbReference>
<dbReference type="PANTHER" id="PTHR34185">
    <property type="entry name" value="DIADENYLATE CYCLASE"/>
    <property type="match status" value="1"/>
</dbReference>
<dbReference type="EC" id="2.7.7.85" evidence="10"/>
<organism evidence="12">
    <name type="scientific">Veillonella atypica</name>
    <dbReference type="NCBI Taxonomy" id="39777"/>
    <lineage>
        <taxon>Bacteria</taxon>
        <taxon>Bacillati</taxon>
        <taxon>Bacillota</taxon>
        <taxon>Negativicutes</taxon>
        <taxon>Veillonellales</taxon>
        <taxon>Veillonellaceae</taxon>
        <taxon>Veillonella</taxon>
    </lineage>
</organism>
<keyword evidence="8 10" id="KW-1133">Transmembrane helix</keyword>
<dbReference type="PANTHER" id="PTHR34185:SF1">
    <property type="entry name" value="DIADENYLATE CYCLASE"/>
    <property type="match status" value="1"/>
</dbReference>
<evidence type="ECO:0000256" key="5">
    <source>
        <dbReference type="ARBA" id="ARBA00022695"/>
    </source>
</evidence>
<dbReference type="PROSITE" id="PS51794">
    <property type="entry name" value="DAC"/>
    <property type="match status" value="1"/>
</dbReference>
<evidence type="ECO:0000256" key="3">
    <source>
        <dbReference type="ARBA" id="ARBA00022679"/>
    </source>
</evidence>
<dbReference type="GO" id="GO:0005524">
    <property type="term" value="F:ATP binding"/>
    <property type="evidence" value="ECO:0007669"/>
    <property type="project" value="UniProtKB-UniRule"/>
</dbReference>
<keyword evidence="6 10" id="KW-0547">Nucleotide-binding</keyword>
<keyword evidence="4 10" id="KW-0812">Transmembrane</keyword>
<dbReference type="Proteomes" id="UP000070226">
    <property type="component" value="Unassembled WGS sequence"/>
</dbReference>
<comment type="function">
    <text evidence="10">Catalyzes the condensation of 2 ATP molecules into cyclic di-AMP (c-di-AMP), a second messenger used to regulate differing processes in different bacteria.</text>
</comment>
<dbReference type="PIRSF" id="PIRSF004793">
    <property type="entry name" value="UCP004793"/>
    <property type="match status" value="1"/>
</dbReference>
<dbReference type="PATRIC" id="fig|39777.7.peg.396"/>
<protein>
    <recommendedName>
        <fullName evidence="10">Diadenylate cyclase</fullName>
        <shortName evidence="10">DAC</shortName>
        <ecNumber evidence="10">2.7.7.85</ecNumber>
    </recommendedName>
    <alternativeName>
        <fullName evidence="10">Cyclic-di-AMP synthase</fullName>
        <shortName evidence="10">c-di-AMP synthase</shortName>
    </alternativeName>
</protein>
<evidence type="ECO:0000256" key="1">
    <source>
        <dbReference type="ARBA" id="ARBA00000877"/>
    </source>
</evidence>
<reference evidence="13" key="3">
    <citation type="submission" date="2023-05" db="EMBL/GenBank/DDBJ databases">
        <title>Cataloging the Phylogenetic Diversity of Human Bladder Bacteria.</title>
        <authorList>
            <person name="Du J."/>
        </authorList>
    </citation>
    <scope>NUCLEOTIDE SEQUENCE</scope>
    <source>
        <strain evidence="13">UMB10101</strain>
    </source>
</reference>
<evidence type="ECO:0000313" key="13">
    <source>
        <dbReference type="EMBL" id="MDK7357077.1"/>
    </source>
</evidence>
<evidence type="ECO:0000256" key="2">
    <source>
        <dbReference type="ARBA" id="ARBA00022475"/>
    </source>
</evidence>
<name>A0A133S6D5_9FIRM</name>